<dbReference type="AlphaFoldDB" id="A0A540VC44"/>
<dbReference type="Proteomes" id="UP000317371">
    <property type="component" value="Unassembled WGS sequence"/>
</dbReference>
<proteinExistence type="predicted"/>
<feature type="domain" description="Glycosyltransferase subfamily 4-like N-terminal" evidence="3">
    <location>
        <begin position="31"/>
        <end position="198"/>
    </location>
</feature>
<dbReference type="Gene3D" id="3.40.50.2000">
    <property type="entry name" value="Glycogen Phosphorylase B"/>
    <property type="match status" value="2"/>
</dbReference>
<dbReference type="PANTHER" id="PTHR46401">
    <property type="entry name" value="GLYCOSYLTRANSFERASE WBBK-RELATED"/>
    <property type="match status" value="1"/>
</dbReference>
<dbReference type="InterPro" id="IPR028098">
    <property type="entry name" value="Glyco_trans_4-like_N"/>
</dbReference>
<dbReference type="FunFam" id="3.40.50.2000:FF:000119">
    <property type="entry name" value="Glycosyl transferase group 1"/>
    <property type="match status" value="1"/>
</dbReference>
<dbReference type="SUPFAM" id="SSF53756">
    <property type="entry name" value="UDP-Glycosyltransferase/glycogen phosphorylase"/>
    <property type="match status" value="1"/>
</dbReference>
<evidence type="ECO:0000256" key="1">
    <source>
        <dbReference type="ARBA" id="ARBA00022679"/>
    </source>
</evidence>
<evidence type="ECO:0000313" key="4">
    <source>
        <dbReference type="EMBL" id="TQE94336.1"/>
    </source>
</evidence>
<dbReference type="EMBL" id="VIGC01000025">
    <property type="protein sequence ID" value="TQE94336.1"/>
    <property type="molecule type" value="Genomic_DNA"/>
</dbReference>
<feature type="domain" description="Glycosyl transferase family 1" evidence="2">
    <location>
        <begin position="215"/>
        <end position="370"/>
    </location>
</feature>
<keyword evidence="1 4" id="KW-0808">Transferase</keyword>
<dbReference type="GO" id="GO:0016757">
    <property type="term" value="F:glycosyltransferase activity"/>
    <property type="evidence" value="ECO:0007669"/>
    <property type="project" value="InterPro"/>
</dbReference>
<evidence type="ECO:0000259" key="2">
    <source>
        <dbReference type="Pfam" id="PF00534"/>
    </source>
</evidence>
<name>A0A540VC44_9CHLR</name>
<dbReference type="InParanoid" id="A0A540VC44"/>
<reference evidence="4 5" key="1">
    <citation type="submission" date="2019-06" db="EMBL/GenBank/DDBJ databases">
        <title>Genome sequence of Litorilinea aerophila BAA-2444.</title>
        <authorList>
            <person name="Maclea K.S."/>
            <person name="Maurais E.G."/>
            <person name="Iannazzi L.C."/>
        </authorList>
    </citation>
    <scope>NUCLEOTIDE SEQUENCE [LARGE SCALE GENOMIC DNA]</scope>
    <source>
        <strain evidence="4 5">ATCC BAA-2444</strain>
    </source>
</reference>
<dbReference type="InterPro" id="IPR001296">
    <property type="entry name" value="Glyco_trans_1"/>
</dbReference>
<gene>
    <name evidence="4" type="ORF">FKZ61_17475</name>
</gene>
<dbReference type="Pfam" id="PF00534">
    <property type="entry name" value="Glycos_transf_1"/>
    <property type="match status" value="1"/>
</dbReference>
<accession>A0A540VC44</accession>
<comment type="caution">
    <text evidence="4">The sequence shown here is derived from an EMBL/GenBank/DDBJ whole genome shotgun (WGS) entry which is preliminary data.</text>
</comment>
<dbReference type="GO" id="GO:0009103">
    <property type="term" value="P:lipopolysaccharide biosynthetic process"/>
    <property type="evidence" value="ECO:0007669"/>
    <property type="project" value="TreeGrafter"/>
</dbReference>
<organism evidence="4 5">
    <name type="scientific">Litorilinea aerophila</name>
    <dbReference type="NCBI Taxonomy" id="1204385"/>
    <lineage>
        <taxon>Bacteria</taxon>
        <taxon>Bacillati</taxon>
        <taxon>Chloroflexota</taxon>
        <taxon>Caldilineae</taxon>
        <taxon>Caldilineales</taxon>
        <taxon>Caldilineaceae</taxon>
        <taxon>Litorilinea</taxon>
    </lineage>
</organism>
<protein>
    <submittedName>
        <fullName evidence="4">Glycosyltransferase family 4 protein</fullName>
    </submittedName>
</protein>
<dbReference type="Pfam" id="PF13439">
    <property type="entry name" value="Glyco_transf_4"/>
    <property type="match status" value="1"/>
</dbReference>
<sequence>MRGLSMPVTSPRPSTLQVILDVGPAVHQGAGLSRYAGQLARHLLAEAPPEMALTFFYNAHSGHDLPQELAQAPRRTLPLNQYAWRLSVLASQLLGIPYPGILPRSSPDSRPILYHATEHLLPYLPVPTVLTVHDLIFERYPQHHTWTNRLFLRVGMPLFVRRADAIIAVSRHTQRDLMELYRVPPAKIHLIYQGIDPAFRPAPPAEVQRIRQRYSPDRPYLLMVGTLEPRKNHATALRALLRLKQAGHPHRLLVVGGRGWLFEPIQEEVKRLGLEGDVTFAGYVPGADLPPLYTGADCVLMPSLYEGFGFPVLEAMACGAPVVCSQVSSLPEVAGDVAMLVPPTDDAALAAAVGQILQEPERAAAMRTQGPLYAARFRWDECARQTVALYQALAQKSKPSSRHLPS</sequence>
<evidence type="ECO:0000313" key="5">
    <source>
        <dbReference type="Proteomes" id="UP000317371"/>
    </source>
</evidence>
<evidence type="ECO:0000259" key="3">
    <source>
        <dbReference type="Pfam" id="PF13439"/>
    </source>
</evidence>
<keyword evidence="5" id="KW-1185">Reference proteome</keyword>
<dbReference type="OrthoDB" id="9797829at2"/>
<dbReference type="CDD" id="cd03809">
    <property type="entry name" value="GT4_MtfB-like"/>
    <property type="match status" value="1"/>
</dbReference>
<dbReference type="PANTHER" id="PTHR46401:SF2">
    <property type="entry name" value="GLYCOSYLTRANSFERASE WBBK-RELATED"/>
    <property type="match status" value="1"/>
</dbReference>